<evidence type="ECO:0000313" key="4">
    <source>
        <dbReference type="Proteomes" id="UP000001024"/>
    </source>
</evidence>
<evidence type="ECO:0000256" key="2">
    <source>
        <dbReference type="SAM" id="Phobius"/>
    </source>
</evidence>
<dbReference type="EnsemblBacteria" id="CAC11554">
    <property type="protein sequence ID" value="CAC11554"/>
    <property type="gene ID" value="CAC11554"/>
</dbReference>
<organism evidence="3 4">
    <name type="scientific">Thermoplasma acidophilum (strain ATCC 25905 / DSM 1728 / JCM 9062 / NBRC 15155 / AMRC-C165)</name>
    <dbReference type="NCBI Taxonomy" id="273075"/>
    <lineage>
        <taxon>Archaea</taxon>
        <taxon>Methanobacteriati</taxon>
        <taxon>Thermoplasmatota</taxon>
        <taxon>Thermoplasmata</taxon>
        <taxon>Thermoplasmatales</taxon>
        <taxon>Thermoplasmataceae</taxon>
        <taxon>Thermoplasma</taxon>
    </lineage>
</organism>
<keyword evidence="4" id="KW-1185">Reference proteome</keyword>
<feature type="compositionally biased region" description="Acidic residues" evidence="1">
    <location>
        <begin position="164"/>
        <end position="175"/>
    </location>
</feature>
<name>Q9HL28_THEAC</name>
<reference evidence="3 4" key="1">
    <citation type="journal article" date="2000" name="Nature">
        <title>The genome sequence of the thermoacidophilic scavenger Thermoplasma acidophilum.</title>
        <authorList>
            <person name="Ruepp A."/>
            <person name="Graml W."/>
            <person name="Santos-Martinez M.L."/>
            <person name="Koretke K.K."/>
            <person name="Volker C."/>
            <person name="Mewes H.W."/>
            <person name="Frishman D."/>
            <person name="Stocker S."/>
            <person name="Lupas A.N."/>
            <person name="Baumeister W."/>
        </authorList>
    </citation>
    <scope>NUCLEOTIDE SEQUENCE [LARGE SCALE GENOMIC DNA]</scope>
    <source>
        <strain evidence="4">ATCC 25905 / DSM 1728 / JCM 9062 / NBRC 15155 / AMRC-C165</strain>
    </source>
</reference>
<accession>Q9HL28</accession>
<keyword evidence="2" id="KW-1133">Transmembrane helix</keyword>
<dbReference type="InParanoid" id="Q9HL28"/>
<protein>
    <submittedName>
        <fullName evidence="3">Hypothetical membrane protein</fullName>
    </submittedName>
</protein>
<feature type="transmembrane region" description="Helical" evidence="2">
    <location>
        <begin position="21"/>
        <end position="45"/>
    </location>
</feature>
<keyword evidence="2" id="KW-0472">Membrane</keyword>
<sequence length="175" mass="19074">MSGVKEDALQYRRIYSLYAGFAYMLLFSVILWWLPVAGPAIAGYLGGRKSGNMKSGFIASLAVSGLFIIIAVMLYPFRTGLLAVVDRYVSYGVIPISTSGIVSVSNFATYLYSYAGIAYTFFVIVPSSVAILIVFSLTGGFVSSLRSGEEIASPIEGSEKEEEKIDEEDSKYDYL</sequence>
<dbReference type="HOGENOM" id="CLU_1529299_0_0_2"/>
<dbReference type="KEGG" id="tac:Ta0412"/>
<dbReference type="AlphaFoldDB" id="Q9HL28"/>
<gene>
    <name evidence="3" type="ordered locus">Ta0412</name>
</gene>
<evidence type="ECO:0000313" key="3">
    <source>
        <dbReference type="EMBL" id="CAC11554.1"/>
    </source>
</evidence>
<feature type="region of interest" description="Disordered" evidence="1">
    <location>
        <begin position="153"/>
        <end position="175"/>
    </location>
</feature>
<dbReference type="PaxDb" id="273075-Ta0412"/>
<dbReference type="EMBL" id="AL445064">
    <property type="protein sequence ID" value="CAC11554.1"/>
    <property type="molecule type" value="Genomic_DNA"/>
</dbReference>
<keyword evidence="2" id="KW-0812">Transmembrane</keyword>
<feature type="transmembrane region" description="Helical" evidence="2">
    <location>
        <begin position="57"/>
        <end position="77"/>
    </location>
</feature>
<evidence type="ECO:0000256" key="1">
    <source>
        <dbReference type="SAM" id="MobiDB-lite"/>
    </source>
</evidence>
<dbReference type="eggNOG" id="arCOG03853">
    <property type="taxonomic scope" value="Archaea"/>
</dbReference>
<feature type="transmembrane region" description="Helical" evidence="2">
    <location>
        <begin position="89"/>
        <end position="111"/>
    </location>
</feature>
<dbReference type="Proteomes" id="UP000001024">
    <property type="component" value="Chromosome"/>
</dbReference>
<proteinExistence type="predicted"/>
<feature type="transmembrane region" description="Helical" evidence="2">
    <location>
        <begin position="117"/>
        <end position="137"/>
    </location>
</feature>